<accession>A0A3B4TG62</accession>
<evidence type="ECO:0000256" key="7">
    <source>
        <dbReference type="ARBA" id="ARBA00023273"/>
    </source>
</evidence>
<evidence type="ECO:0000256" key="5">
    <source>
        <dbReference type="ARBA" id="ARBA00023069"/>
    </source>
</evidence>
<name>A0A3B4TG62_SERDU</name>
<evidence type="ECO:0000256" key="6">
    <source>
        <dbReference type="ARBA" id="ARBA00023212"/>
    </source>
</evidence>
<keyword evidence="7" id="KW-0966">Cell projection</keyword>
<keyword evidence="6" id="KW-0206">Cytoskeleton</keyword>
<evidence type="ECO:0000313" key="16">
    <source>
        <dbReference type="Ensembl" id="ENSSDUP00000005176.1"/>
    </source>
</evidence>
<dbReference type="GO" id="GO:0005858">
    <property type="term" value="C:axonemal dynein complex"/>
    <property type="evidence" value="ECO:0007669"/>
    <property type="project" value="InterPro"/>
</dbReference>
<dbReference type="InterPro" id="IPR039505">
    <property type="entry name" value="DRC1/2_N"/>
</dbReference>
<dbReference type="Pfam" id="PF14772">
    <property type="entry name" value="NYD-SP28"/>
    <property type="match status" value="1"/>
</dbReference>
<dbReference type="STRING" id="41447.ENSSDUP00000005176"/>
<organism evidence="16 17">
    <name type="scientific">Seriola dumerili</name>
    <name type="common">Greater amberjack</name>
    <name type="synonym">Caranx dumerili</name>
    <dbReference type="NCBI Taxonomy" id="41447"/>
    <lineage>
        <taxon>Eukaryota</taxon>
        <taxon>Metazoa</taxon>
        <taxon>Chordata</taxon>
        <taxon>Craniata</taxon>
        <taxon>Vertebrata</taxon>
        <taxon>Euteleostomi</taxon>
        <taxon>Actinopterygii</taxon>
        <taxon>Neopterygii</taxon>
        <taxon>Teleostei</taxon>
        <taxon>Neoteleostei</taxon>
        <taxon>Acanthomorphata</taxon>
        <taxon>Carangaria</taxon>
        <taxon>Carangiformes</taxon>
        <taxon>Carangidae</taxon>
        <taxon>Seriola</taxon>
    </lineage>
</organism>
<dbReference type="AlphaFoldDB" id="A0A3B4TG62"/>
<evidence type="ECO:0000256" key="2">
    <source>
        <dbReference type="ARBA" id="ARBA00022490"/>
    </source>
</evidence>
<dbReference type="GO" id="GO:0003352">
    <property type="term" value="P:regulation of cilium movement"/>
    <property type="evidence" value="ECO:0007669"/>
    <property type="project" value="TreeGrafter"/>
</dbReference>
<comment type="subcellular location">
    <subcellularLocation>
        <location evidence="1">Cytoplasm</location>
        <location evidence="1">Cytoskeleton</location>
        <location evidence="1">Flagellum axoneme</location>
    </subcellularLocation>
    <subcellularLocation>
        <location evidence="8">Cytoplasm</location>
        <location evidence="8">Cytoskeleton</location>
        <location evidence="8">Flagellum basal body</location>
    </subcellularLocation>
</comment>
<keyword evidence="17" id="KW-1185">Reference proteome</keyword>
<evidence type="ECO:0000256" key="3">
    <source>
        <dbReference type="ARBA" id="ARBA00022846"/>
    </source>
</evidence>
<evidence type="ECO:0000256" key="14">
    <source>
        <dbReference type="SAM" id="MobiDB-lite"/>
    </source>
</evidence>
<feature type="region of interest" description="Disordered" evidence="14">
    <location>
        <begin position="475"/>
        <end position="520"/>
    </location>
</feature>
<keyword evidence="4 13" id="KW-0175">Coiled coil</keyword>
<feature type="coiled-coil region" evidence="13">
    <location>
        <begin position="438"/>
        <end position="472"/>
    </location>
</feature>
<feature type="region of interest" description="Disordered" evidence="14">
    <location>
        <begin position="410"/>
        <end position="429"/>
    </location>
</feature>
<dbReference type="OMA" id="KINQKCR"/>
<comment type="function">
    <text evidence="12">Component of the nexin-dynein regulatory complex (N-DRC), a key regulator of ciliary/flagellar motility which maintains the alignment and integrity of the distal axoneme and regulates microtubule sliding in motile axonemes. Plays a critical role in the assembly of N-DRC and also stabilizes the assembly of multiple inner dynein arms and radial spokes. Coassembles with DRC1 to form a central scaffold needed for assembly of the N-DRC and its attachment to the outer doublet microtubules.</text>
</comment>
<sequence>MNQSCCYWRLETEKNTCYYILQKSGRKFHGVFSPVSQILNRPASAAERRGRGRIMPKKAKKSGGRKGSGFLQDRAQAEEEEAKKREETLTQFLKDKLEKEEKNTAVNLLKVGEGWRAILLQTQDPEFREEITTFSQTFESEMAGLDSIINDLARDLQEKARQSTRGRQVHLQRLERLWALHEKRMMTVQQHWENGMQQLSSRFNYEWKGQSQQQLADLKDTTRTVEQKYKEVMDEIQALYTGSISSYNDALRAQKLSHGNEKTTKKKTVETKEGLQFCRKKQQQLDKMVDREQQYIQRTAEKIKAVKGLQDKIIHVRGRLKSIKTENKPKERDLVTTVTEVNKKTDKLSKQLNQNRSAAREQLIDLSVQSNKAAKKLQAMITKGEKVLRVGEMCRKLEIKHEEVLSSLSSAADYQRSVTEGEEVEKETSEFPELMRRMNTALLVRDTLKKQKQDLRQQNQQLRRQLRQQLDDMSVSDNTLDGHGAPLTVSKVPTTTVPPLTNRSSNDKMAISHTASPKQS</sequence>
<evidence type="ECO:0000256" key="11">
    <source>
        <dbReference type="ARBA" id="ARBA00041517"/>
    </source>
</evidence>
<proteinExistence type="inferred from homology"/>
<evidence type="ECO:0000256" key="1">
    <source>
        <dbReference type="ARBA" id="ARBA00004611"/>
    </source>
</evidence>
<evidence type="ECO:0000313" key="17">
    <source>
        <dbReference type="Proteomes" id="UP000261420"/>
    </source>
</evidence>
<evidence type="ECO:0000256" key="12">
    <source>
        <dbReference type="ARBA" id="ARBA00045865"/>
    </source>
</evidence>
<reference evidence="16" key="2">
    <citation type="submission" date="2025-09" db="UniProtKB">
        <authorList>
            <consortium name="Ensembl"/>
        </authorList>
    </citation>
    <scope>IDENTIFICATION</scope>
</reference>
<evidence type="ECO:0000256" key="13">
    <source>
        <dbReference type="SAM" id="Coils"/>
    </source>
</evidence>
<keyword evidence="5" id="KW-0969">Cilium</keyword>
<dbReference type="PANTHER" id="PTHR21625:SF0">
    <property type="entry name" value="DYNEIN REGULATORY COMPLEX SUBUNIT 2"/>
    <property type="match status" value="1"/>
</dbReference>
<feature type="compositionally biased region" description="Basic residues" evidence="14">
    <location>
        <begin position="50"/>
        <end position="64"/>
    </location>
</feature>
<keyword evidence="2" id="KW-0963">Cytoplasm</keyword>
<reference evidence="16" key="1">
    <citation type="submission" date="2025-08" db="UniProtKB">
        <authorList>
            <consortium name="Ensembl"/>
        </authorList>
    </citation>
    <scope>IDENTIFICATION</scope>
</reference>
<keyword evidence="3" id="KW-0282">Flagellum</keyword>
<feature type="compositionally biased region" description="Basic and acidic residues" evidence="14">
    <location>
        <begin position="75"/>
        <end position="85"/>
    </location>
</feature>
<dbReference type="GO" id="GO:0060285">
    <property type="term" value="P:cilium-dependent cell motility"/>
    <property type="evidence" value="ECO:0007669"/>
    <property type="project" value="TreeGrafter"/>
</dbReference>
<evidence type="ECO:0000256" key="9">
    <source>
        <dbReference type="ARBA" id="ARBA00038424"/>
    </source>
</evidence>
<feature type="domain" description="Dynein regulatory complex protein 1/2 N-terminal" evidence="15">
    <location>
        <begin position="74"/>
        <end position="172"/>
    </location>
</feature>
<dbReference type="InterPro" id="IPR039750">
    <property type="entry name" value="DRC1/DRC2"/>
</dbReference>
<dbReference type="Ensembl" id="ENSSDUT00000005277.1">
    <property type="protein sequence ID" value="ENSSDUP00000005176.1"/>
    <property type="gene ID" value="ENSSDUG00000003826.1"/>
</dbReference>
<evidence type="ECO:0000256" key="8">
    <source>
        <dbReference type="ARBA" id="ARBA00037841"/>
    </source>
</evidence>
<evidence type="ECO:0000256" key="10">
    <source>
        <dbReference type="ARBA" id="ARBA00040899"/>
    </source>
</evidence>
<dbReference type="GeneTree" id="ENSGT00940000153804"/>
<evidence type="ECO:0000256" key="4">
    <source>
        <dbReference type="ARBA" id="ARBA00023054"/>
    </source>
</evidence>
<evidence type="ECO:0000259" key="15">
    <source>
        <dbReference type="Pfam" id="PF14772"/>
    </source>
</evidence>
<feature type="compositionally biased region" description="Low complexity" evidence="14">
    <location>
        <begin position="486"/>
        <end position="501"/>
    </location>
</feature>
<dbReference type="GO" id="GO:0070286">
    <property type="term" value="P:axonemal dynein complex assembly"/>
    <property type="evidence" value="ECO:0007669"/>
    <property type="project" value="InterPro"/>
</dbReference>
<dbReference type="PANTHER" id="PTHR21625">
    <property type="entry name" value="NYD-SP28 PROTEIN"/>
    <property type="match status" value="1"/>
</dbReference>
<comment type="similarity">
    <text evidence="9">Belongs to the DRC2 family.</text>
</comment>
<feature type="region of interest" description="Disordered" evidence="14">
    <location>
        <begin position="42"/>
        <end position="85"/>
    </location>
</feature>
<protein>
    <recommendedName>
        <fullName evidence="10">Dynein regulatory complex subunit 2</fullName>
    </recommendedName>
    <alternativeName>
        <fullName evidence="11">Coiled-coil domain-containing protein 65</fullName>
    </alternativeName>
</protein>
<dbReference type="Proteomes" id="UP000261420">
    <property type="component" value="Unplaced"/>
</dbReference>